<sequence length="163" mass="17281">MQGGMVDASVLPVRAELRRPPVFSLKSLPVLFVATLAVATVVHAGNPQGMLSMCRDDARTAVRRIRECGPEEGAPLLRTVDEVCIRGKMAPEMRGLPDYEEVVRSDEEAMRLTQAAADAVSAWRCSMPARGGARGHAGVTTASVALPPGGLESVCHARLAHSP</sequence>
<gene>
    <name evidence="1" type="ORF">BHS09_08590</name>
</gene>
<evidence type="ECO:0000313" key="1">
    <source>
        <dbReference type="EMBL" id="QDE67063.1"/>
    </source>
</evidence>
<dbReference type="EMBL" id="CP017174">
    <property type="protein sequence ID" value="QDE67063.1"/>
    <property type="molecule type" value="Genomic_DNA"/>
</dbReference>
<dbReference type="AlphaFoldDB" id="A0AAE6FX82"/>
<organism evidence="1 2">
    <name type="scientific">Myxococcus xanthus</name>
    <dbReference type="NCBI Taxonomy" id="34"/>
    <lineage>
        <taxon>Bacteria</taxon>
        <taxon>Pseudomonadati</taxon>
        <taxon>Myxococcota</taxon>
        <taxon>Myxococcia</taxon>
        <taxon>Myxococcales</taxon>
        <taxon>Cystobacterineae</taxon>
        <taxon>Myxococcaceae</taxon>
        <taxon>Myxococcus</taxon>
    </lineage>
</organism>
<evidence type="ECO:0000313" key="2">
    <source>
        <dbReference type="Proteomes" id="UP000320179"/>
    </source>
</evidence>
<accession>A0AAE6FX82</accession>
<proteinExistence type="predicted"/>
<reference evidence="1 2" key="1">
    <citation type="journal article" date="2019" name="Science">
        <title>Social genes are selection hotspots in kin groups of a soil microbe.</title>
        <authorList>
            <person name="Wielgoss S."/>
            <person name="Wolfensberger R."/>
            <person name="Sun L."/>
            <person name="Fiegna F."/>
            <person name="Velicer G.J."/>
        </authorList>
    </citation>
    <scope>NUCLEOTIDE SEQUENCE [LARGE SCALE GENOMIC DNA]</scope>
    <source>
        <strain evidence="1 2">MC3.5.9c15</strain>
    </source>
</reference>
<protein>
    <submittedName>
        <fullName evidence="1">Uncharacterized protein</fullName>
    </submittedName>
</protein>
<name>A0AAE6FX82_MYXXA</name>
<dbReference type="Proteomes" id="UP000320179">
    <property type="component" value="Chromosome"/>
</dbReference>